<dbReference type="EMBL" id="JBHLZU010000032">
    <property type="protein sequence ID" value="MFB9909004.1"/>
    <property type="molecule type" value="Genomic_DNA"/>
</dbReference>
<keyword evidence="1" id="KW-1133">Transmembrane helix</keyword>
<name>A0ABV6A9R9_9PSEU</name>
<dbReference type="Pfam" id="PF07332">
    <property type="entry name" value="Phage_holin_3_6"/>
    <property type="match status" value="1"/>
</dbReference>
<organism evidence="2 3">
    <name type="scientific">Allokutzneria oryzae</name>
    <dbReference type="NCBI Taxonomy" id="1378989"/>
    <lineage>
        <taxon>Bacteria</taxon>
        <taxon>Bacillati</taxon>
        <taxon>Actinomycetota</taxon>
        <taxon>Actinomycetes</taxon>
        <taxon>Pseudonocardiales</taxon>
        <taxon>Pseudonocardiaceae</taxon>
        <taxon>Allokutzneria</taxon>
    </lineage>
</organism>
<evidence type="ECO:0000313" key="3">
    <source>
        <dbReference type="Proteomes" id="UP001589693"/>
    </source>
</evidence>
<protein>
    <submittedName>
        <fullName evidence="2">Phage holin family protein</fullName>
    </submittedName>
</protein>
<keyword evidence="1" id="KW-0472">Membrane</keyword>
<feature type="transmembrane region" description="Helical" evidence="1">
    <location>
        <begin position="47"/>
        <end position="76"/>
    </location>
</feature>
<dbReference type="Proteomes" id="UP001589693">
    <property type="component" value="Unassembled WGS sequence"/>
</dbReference>
<reference evidence="2 3" key="1">
    <citation type="submission" date="2024-09" db="EMBL/GenBank/DDBJ databases">
        <authorList>
            <person name="Sun Q."/>
            <person name="Mori K."/>
        </authorList>
    </citation>
    <scope>NUCLEOTIDE SEQUENCE [LARGE SCALE GENOMIC DNA]</scope>
    <source>
        <strain evidence="2 3">TBRC 7907</strain>
    </source>
</reference>
<keyword evidence="1" id="KW-0812">Transmembrane</keyword>
<evidence type="ECO:0000256" key="1">
    <source>
        <dbReference type="SAM" id="Phobius"/>
    </source>
</evidence>
<feature type="transmembrane region" description="Helical" evidence="1">
    <location>
        <begin position="82"/>
        <end position="102"/>
    </location>
</feature>
<dbReference type="RefSeq" id="WP_377861268.1">
    <property type="nucleotide sequence ID" value="NZ_JBHLZU010000032.1"/>
</dbReference>
<keyword evidence="3" id="KW-1185">Reference proteome</keyword>
<accession>A0ABV6A9R9</accession>
<gene>
    <name evidence="2" type="ORF">ACFFQA_34125</name>
</gene>
<sequence>MSSQDNPVTERSAAQLVGDLTEQTKRLVRTEAHLAAREMTAKAKRGAVGIGAFSVAGVLAGYAGLTFLLCVVLALSTVMANWLAALLVAAALLVMAGIAALIGRSGLRKALPPVPEKTIERVREDIAVVNQLKEHP</sequence>
<dbReference type="InterPro" id="IPR009937">
    <property type="entry name" value="Phage_holin_3_6"/>
</dbReference>
<proteinExistence type="predicted"/>
<comment type="caution">
    <text evidence="2">The sequence shown here is derived from an EMBL/GenBank/DDBJ whole genome shotgun (WGS) entry which is preliminary data.</text>
</comment>
<evidence type="ECO:0000313" key="2">
    <source>
        <dbReference type="EMBL" id="MFB9909004.1"/>
    </source>
</evidence>